<protein>
    <submittedName>
        <fullName evidence="3">Uncharacterized protein</fullName>
    </submittedName>
</protein>
<dbReference type="Proteomes" id="UP001576784">
    <property type="component" value="Unassembled WGS sequence"/>
</dbReference>
<name>A0ABV4Y2B7_9CYAN</name>
<feature type="region of interest" description="Disordered" evidence="1">
    <location>
        <begin position="453"/>
        <end position="472"/>
    </location>
</feature>
<keyword evidence="2" id="KW-1133">Transmembrane helix</keyword>
<keyword evidence="2" id="KW-0812">Transmembrane</keyword>
<sequence>MVDSTTELLTTTELLILAQQKFAHQLTDADMKLFCAIACDKEANFKSSTENLNDPNKTEQWGTERTLGADRLVWLLTTPKVVEFLSFRGLRISGAKIVGDLNLEYATVSVPLIFNTCAFMGLLKLEKSKLKALELKYTRVSQIKAKEMQVEGSVSLCDGFNAKGKVDLIGASIGGQLDCSGGQFHYDNNEPNNEHKIAIDEHKIAIDAAGAKIAANVLLCKPFEEKGEKTFKAEGQVNLHGASIGGKLNCSGGQFYNPGKIAIDAYGAKITTNVFLNNGFEAKGEVKLHRASIGEQLDCSGGQFYNPGKIAIDAESAKIDGGVFLGDKTEQEKTSTPEVATDNGSQNKTEQDTTQFKVEGKLNFFSATIGDRLELLALKSERSDKPMSLDLQFVQVNIFSFEGTNAEKSWIEDMTKGNLRLNGLVYRTIKFSNEAIKNGLFLDWLRLQLKKEAPPPKKEASPPEKEASPPEKENFALQPYEQLAAVLKADGYQEAAIKVLIAKEDDRRKYGDLSALKKCWNCFLGLTIAHGYHPEKALIYSVTIILAGWIIFSQNSSLMTAKDGKNEFFTFNPLVYSIDTFMPGIDFHQESAWLPNPNKPDSKTDSKKPDPKTDPKKGKQVLILRLNGECLRVYFWLQIVAGWVLTTLWVAGFTGLVRNRK</sequence>
<keyword evidence="4" id="KW-1185">Reference proteome</keyword>
<comment type="caution">
    <text evidence="3">The sequence shown here is derived from an EMBL/GenBank/DDBJ whole genome shotgun (WGS) entry which is preliminary data.</text>
</comment>
<evidence type="ECO:0000313" key="4">
    <source>
        <dbReference type="Proteomes" id="UP001576784"/>
    </source>
</evidence>
<feature type="region of interest" description="Disordered" evidence="1">
    <location>
        <begin position="593"/>
        <end position="616"/>
    </location>
</feature>
<accession>A0ABV4Y2B7</accession>
<feature type="compositionally biased region" description="Polar residues" evidence="1">
    <location>
        <begin position="336"/>
        <end position="352"/>
    </location>
</feature>
<organism evidence="3 4">
    <name type="scientific">Floridaenema flaviceps BLCC-F50</name>
    <dbReference type="NCBI Taxonomy" id="3153642"/>
    <lineage>
        <taxon>Bacteria</taxon>
        <taxon>Bacillati</taxon>
        <taxon>Cyanobacteriota</taxon>
        <taxon>Cyanophyceae</taxon>
        <taxon>Oscillatoriophycideae</taxon>
        <taxon>Aerosakkonematales</taxon>
        <taxon>Aerosakkonemataceae</taxon>
        <taxon>Floridanema</taxon>
        <taxon>Floridanema flaviceps</taxon>
    </lineage>
</organism>
<feature type="transmembrane region" description="Helical" evidence="2">
    <location>
        <begin position="633"/>
        <end position="657"/>
    </location>
</feature>
<gene>
    <name evidence="3" type="ORF">ACE1CI_34590</name>
</gene>
<evidence type="ECO:0000256" key="1">
    <source>
        <dbReference type="SAM" id="MobiDB-lite"/>
    </source>
</evidence>
<keyword evidence="2" id="KW-0472">Membrane</keyword>
<reference evidence="3 4" key="1">
    <citation type="submission" date="2024-09" db="EMBL/GenBank/DDBJ databases">
        <title>Floridaenema gen nov. (Aerosakkonemataceae, Aerosakkonematales ord. nov., Cyanobacteria) from benthic tropical and subtropical fresh waters, with the description of four new species.</title>
        <authorList>
            <person name="Moretto J.A."/>
            <person name="Berthold D.E."/>
            <person name="Lefler F.W."/>
            <person name="Huang I.-S."/>
            <person name="Laughinghouse H. IV."/>
        </authorList>
    </citation>
    <scope>NUCLEOTIDE SEQUENCE [LARGE SCALE GENOMIC DNA]</scope>
    <source>
        <strain evidence="3 4">BLCC-F50</strain>
    </source>
</reference>
<evidence type="ECO:0000256" key="2">
    <source>
        <dbReference type="SAM" id="Phobius"/>
    </source>
</evidence>
<feature type="region of interest" description="Disordered" evidence="1">
    <location>
        <begin position="328"/>
        <end position="352"/>
    </location>
</feature>
<evidence type="ECO:0000313" key="3">
    <source>
        <dbReference type="EMBL" id="MFB2898072.1"/>
    </source>
</evidence>
<dbReference type="EMBL" id="JBHFNR010000277">
    <property type="protein sequence ID" value="MFB2898072.1"/>
    <property type="molecule type" value="Genomic_DNA"/>
</dbReference>
<proteinExistence type="predicted"/>
<dbReference type="RefSeq" id="WP_413267676.1">
    <property type="nucleotide sequence ID" value="NZ_JBHFNR010000277.1"/>
</dbReference>
<feature type="compositionally biased region" description="Basic and acidic residues" evidence="1">
    <location>
        <begin position="600"/>
        <end position="616"/>
    </location>
</feature>